<protein>
    <recommendedName>
        <fullName evidence="6">Anoctamin</fullName>
    </recommendedName>
</protein>
<reference evidence="8 9" key="1">
    <citation type="journal article" date="2015" name="Nat. Commun.">
        <title>Outbred genome sequencing and CRISPR/Cas9 gene editing in butterflies.</title>
        <authorList>
            <person name="Li X."/>
            <person name="Fan D."/>
            <person name="Zhang W."/>
            <person name="Liu G."/>
            <person name="Zhang L."/>
            <person name="Zhao L."/>
            <person name="Fang X."/>
            <person name="Chen L."/>
            <person name="Dong Y."/>
            <person name="Chen Y."/>
            <person name="Ding Y."/>
            <person name="Zhao R."/>
            <person name="Feng M."/>
            <person name="Zhu Y."/>
            <person name="Feng Y."/>
            <person name="Jiang X."/>
            <person name="Zhu D."/>
            <person name="Xiang H."/>
            <person name="Feng X."/>
            <person name="Li S."/>
            <person name="Wang J."/>
            <person name="Zhang G."/>
            <person name="Kronforst M.R."/>
            <person name="Wang W."/>
        </authorList>
    </citation>
    <scope>NUCLEOTIDE SEQUENCE [LARGE SCALE GENOMIC DNA]</scope>
    <source>
        <strain evidence="8">Ya'a_city_454_Pm</strain>
        <tissue evidence="8">Whole body</tissue>
    </source>
</reference>
<accession>A0A0N1PHE8</accession>
<evidence type="ECO:0000256" key="6">
    <source>
        <dbReference type="RuleBase" id="RU280814"/>
    </source>
</evidence>
<keyword evidence="4 6" id="KW-1133">Transmembrane helix</keyword>
<feature type="domain" description="Anoctamin transmembrane" evidence="7">
    <location>
        <begin position="79"/>
        <end position="240"/>
    </location>
</feature>
<feature type="transmembrane region" description="Helical" evidence="6">
    <location>
        <begin position="164"/>
        <end position="184"/>
    </location>
</feature>
<evidence type="ECO:0000256" key="4">
    <source>
        <dbReference type="ARBA" id="ARBA00022989"/>
    </source>
</evidence>
<evidence type="ECO:0000256" key="1">
    <source>
        <dbReference type="ARBA" id="ARBA00004141"/>
    </source>
</evidence>
<dbReference type="InterPro" id="IPR049452">
    <property type="entry name" value="Anoctamin_TM"/>
</dbReference>
<evidence type="ECO:0000256" key="3">
    <source>
        <dbReference type="ARBA" id="ARBA00022692"/>
    </source>
</evidence>
<keyword evidence="9" id="KW-1185">Reference proteome</keyword>
<evidence type="ECO:0000256" key="5">
    <source>
        <dbReference type="ARBA" id="ARBA00023136"/>
    </source>
</evidence>
<keyword evidence="5 6" id="KW-0472">Membrane</keyword>
<dbReference type="InterPro" id="IPR007632">
    <property type="entry name" value="Anoctamin"/>
</dbReference>
<keyword evidence="3 6" id="KW-0812">Transmembrane</keyword>
<evidence type="ECO:0000259" key="7">
    <source>
        <dbReference type="Pfam" id="PF04547"/>
    </source>
</evidence>
<comment type="similarity">
    <text evidence="2 6">Belongs to the anoctamin family.</text>
</comment>
<evidence type="ECO:0000256" key="2">
    <source>
        <dbReference type="ARBA" id="ARBA00009671"/>
    </source>
</evidence>
<feature type="transmembrane region" description="Helical" evidence="6">
    <location>
        <begin position="103"/>
        <end position="128"/>
    </location>
</feature>
<dbReference type="PANTHER" id="PTHR12308:SF73">
    <property type="entry name" value="ANOCTAMIN"/>
    <property type="match status" value="1"/>
</dbReference>
<dbReference type="Proteomes" id="UP000053240">
    <property type="component" value="Unassembled WGS sequence"/>
</dbReference>
<sequence length="268" mass="31942">MCFPMPMFMLGYFGFQRKIFKLWSGVEKTGYYGPKDEYNYSLYDNMCVMTSCLFELSFAFTIVLLLSTTDYNQRAIVQHVPCWEREFVLPRFKEEILINKMKILVMQFTLIIAFGFAWPPTIIIVTFFNIYDMRRDAELCTLHYRRPLLLKNNSFDIWTEILKLMIYIAIIVNVLSLVCSSDTIEAYLVEKRRPVGDNQTLFYYLGLFFRHEHTLHKSFTSYFVMFAIFMLSQFIFSFDVDELEIPRKRSQQQSEAKALQDITEYNDK</sequence>
<dbReference type="EMBL" id="KQ459937">
    <property type="protein sequence ID" value="KPJ19206.1"/>
    <property type="molecule type" value="Genomic_DNA"/>
</dbReference>
<dbReference type="AlphaFoldDB" id="A0A0N1PHE8"/>
<name>A0A0N1PHE8_PAPMA</name>
<comment type="caution">
    <text evidence="6">Lacks conserved residue(s) required for the propagation of feature annotation.</text>
</comment>
<dbReference type="Pfam" id="PF04547">
    <property type="entry name" value="Anoctamin"/>
    <property type="match status" value="1"/>
</dbReference>
<dbReference type="GO" id="GO:0005254">
    <property type="term" value="F:chloride channel activity"/>
    <property type="evidence" value="ECO:0007669"/>
    <property type="project" value="TreeGrafter"/>
</dbReference>
<dbReference type="GO" id="GO:0016020">
    <property type="term" value="C:membrane"/>
    <property type="evidence" value="ECO:0007669"/>
    <property type="project" value="UniProtKB-SubCell"/>
</dbReference>
<comment type="subcellular location">
    <subcellularLocation>
        <location evidence="1 6">Membrane</location>
        <topology evidence="1 6">Multi-pass membrane protein</topology>
    </subcellularLocation>
</comment>
<evidence type="ECO:0000313" key="9">
    <source>
        <dbReference type="Proteomes" id="UP000053240"/>
    </source>
</evidence>
<organism evidence="8 9">
    <name type="scientific">Papilio machaon</name>
    <name type="common">Old World swallowtail butterfly</name>
    <dbReference type="NCBI Taxonomy" id="76193"/>
    <lineage>
        <taxon>Eukaryota</taxon>
        <taxon>Metazoa</taxon>
        <taxon>Ecdysozoa</taxon>
        <taxon>Arthropoda</taxon>
        <taxon>Hexapoda</taxon>
        <taxon>Insecta</taxon>
        <taxon>Pterygota</taxon>
        <taxon>Neoptera</taxon>
        <taxon>Endopterygota</taxon>
        <taxon>Lepidoptera</taxon>
        <taxon>Glossata</taxon>
        <taxon>Ditrysia</taxon>
        <taxon>Papilionoidea</taxon>
        <taxon>Papilionidae</taxon>
        <taxon>Papilioninae</taxon>
        <taxon>Papilio</taxon>
    </lineage>
</organism>
<dbReference type="PANTHER" id="PTHR12308">
    <property type="entry name" value="ANOCTAMIN"/>
    <property type="match status" value="1"/>
</dbReference>
<feature type="transmembrane region" description="Helical" evidence="6">
    <location>
        <begin position="219"/>
        <end position="238"/>
    </location>
</feature>
<feature type="transmembrane region" description="Helical" evidence="6">
    <location>
        <begin position="42"/>
        <end position="66"/>
    </location>
</feature>
<dbReference type="InParanoid" id="A0A0N1PHE8"/>
<evidence type="ECO:0000313" key="8">
    <source>
        <dbReference type="EMBL" id="KPJ19206.1"/>
    </source>
</evidence>
<gene>
    <name evidence="8" type="ORF">RR48_04637</name>
</gene>
<proteinExistence type="inferred from homology"/>